<proteinExistence type="inferred from homology"/>
<dbReference type="Proteomes" id="UP000620133">
    <property type="component" value="Chromosome"/>
</dbReference>
<evidence type="ECO:0000259" key="3">
    <source>
        <dbReference type="Pfam" id="PF00728"/>
    </source>
</evidence>
<evidence type="ECO:0000313" key="6">
    <source>
        <dbReference type="Proteomes" id="UP000620133"/>
    </source>
</evidence>
<dbReference type="RefSeq" id="WP_176239540.1">
    <property type="nucleotide sequence ID" value="NZ_AP024412.1"/>
</dbReference>
<organism evidence="5 6">
    <name type="scientific">Mariniplasma anaerobium</name>
    <dbReference type="NCBI Taxonomy" id="2735436"/>
    <lineage>
        <taxon>Bacteria</taxon>
        <taxon>Bacillati</taxon>
        <taxon>Mycoplasmatota</taxon>
        <taxon>Mollicutes</taxon>
        <taxon>Acholeplasmatales</taxon>
        <taxon>Acholeplasmataceae</taxon>
        <taxon>Mariniplasma</taxon>
    </lineage>
</organism>
<sequence>MNIKGIEIIKEIQNIKAYTAFKFDGIDSIEFKVFDDYDYQIIKTNKTYVVYYRLQRDIYAALGYILSHKNHKDYDIKRSRKLKSLGYMIDCARNAVPTIDTLKRQVVNLSLMGYTYIGLYLEDLFELDDQEEFGYMRGRYTTSQISDLITFSKRFDIKVIPYIQTLAHLNAIFKHAKYNAVLDTADILLVDEPKTYELIEKMLVTAQSMFHTNEINIGMDEAWQLGLGKYLNRNGYQNRMDIMLNHLDKVLDICKKNNIKASMWADMFFHLKGGAYFSKGVTSFDDIKDMIPSDVELIYWDYYHTDQKDYDDKFASLKTLTSNYGFAGGAWKWVGFAPFNGFSEKASIPAIEACKKANVDHFVVTSWGDNGAEASMFSILPSLLFISQSFYEDDLTDENKFLYGLTGYSKNQWMSLDLLNQIYPSKEIKTVNPSKYLLFEDLLLGDSRIKLHKDYEKSYQDIKDIIEPLTTIDSPYVYIFNTLYDLSFILSIKSTLSIKLYELYHKKDKEGLLDLATIDLSETIDLIKQFYKDFNYQWHYENKPYGFEVQSYRFGGLIQRLEDIKIKVLDYVKGNISSIEELDHRILNLADEDDPFLGCIYYNQFIKYVTFGTF</sequence>
<dbReference type="EMBL" id="AP024412">
    <property type="protein sequence ID" value="BCR36077.1"/>
    <property type="molecule type" value="Genomic_DNA"/>
</dbReference>
<gene>
    <name evidence="5" type="ORF">MPAN_009700</name>
</gene>
<dbReference type="InterPro" id="IPR017853">
    <property type="entry name" value="GH"/>
</dbReference>
<dbReference type="InterPro" id="IPR015883">
    <property type="entry name" value="Glyco_hydro_20_cat"/>
</dbReference>
<dbReference type="CDD" id="cd06565">
    <property type="entry name" value="GH20_GcnA-like"/>
    <property type="match status" value="1"/>
</dbReference>
<dbReference type="GO" id="GO:0005975">
    <property type="term" value="P:carbohydrate metabolic process"/>
    <property type="evidence" value="ECO:0007669"/>
    <property type="project" value="InterPro"/>
</dbReference>
<keyword evidence="6" id="KW-1185">Reference proteome</keyword>
<protein>
    <submittedName>
        <fullName evidence="5">N-acetyl-beta-D-glucosaminidase</fullName>
    </submittedName>
</protein>
<dbReference type="InterPro" id="IPR041063">
    <property type="entry name" value="Glyco_H_20C_C"/>
</dbReference>
<keyword evidence="2" id="KW-0378">Hydrolase</keyword>
<dbReference type="Pfam" id="PF00728">
    <property type="entry name" value="Glyco_hydro_20"/>
    <property type="match status" value="1"/>
</dbReference>
<dbReference type="GO" id="GO:0004563">
    <property type="term" value="F:beta-N-acetylhexosaminidase activity"/>
    <property type="evidence" value="ECO:0007669"/>
    <property type="project" value="UniProtKB-ARBA"/>
</dbReference>
<evidence type="ECO:0000256" key="1">
    <source>
        <dbReference type="ARBA" id="ARBA00006285"/>
    </source>
</evidence>
<evidence type="ECO:0000256" key="2">
    <source>
        <dbReference type="ARBA" id="ARBA00022801"/>
    </source>
</evidence>
<dbReference type="PANTHER" id="PTHR21040:SF8">
    <property type="entry name" value="BCDNA.GH04120"/>
    <property type="match status" value="1"/>
</dbReference>
<dbReference type="Pfam" id="PF18088">
    <property type="entry name" value="Glyco_H_20C_C"/>
    <property type="match status" value="1"/>
</dbReference>
<feature type="domain" description="Glycoside hydrolase family 20 catalytic" evidence="3">
    <location>
        <begin position="135"/>
        <end position="272"/>
    </location>
</feature>
<evidence type="ECO:0000313" key="5">
    <source>
        <dbReference type="EMBL" id="BCR36077.1"/>
    </source>
</evidence>
<dbReference type="InterPro" id="IPR038901">
    <property type="entry name" value="HEXDC-like"/>
</dbReference>
<comment type="similarity">
    <text evidence="1">Belongs to the glycosyl hydrolase 20 family.</text>
</comment>
<feature type="domain" description="Glycoside Hydrolase 20C C-terminal" evidence="4">
    <location>
        <begin position="412"/>
        <end position="592"/>
    </location>
</feature>
<name>A0A7U9XWY9_9MOLU</name>
<dbReference type="PANTHER" id="PTHR21040">
    <property type="entry name" value="BCDNA.GH04120"/>
    <property type="match status" value="1"/>
</dbReference>
<dbReference type="Gene3D" id="1.20.120.670">
    <property type="entry name" value="N-acetyl-b-d-glucoasminidase"/>
    <property type="match status" value="1"/>
</dbReference>
<dbReference type="SUPFAM" id="SSF51445">
    <property type="entry name" value="(Trans)glycosidases"/>
    <property type="match status" value="1"/>
</dbReference>
<evidence type="ECO:0000259" key="4">
    <source>
        <dbReference type="Pfam" id="PF18088"/>
    </source>
</evidence>
<reference evidence="5" key="1">
    <citation type="submission" date="2021-01" db="EMBL/GenBank/DDBJ databases">
        <title>Draft genome sequence of Acholeplasmataceae bacterium strain Mahy22.</title>
        <authorList>
            <person name="Watanabe M."/>
            <person name="Kojima H."/>
            <person name="Fukui M."/>
        </authorList>
    </citation>
    <scope>NUCLEOTIDE SEQUENCE</scope>
    <source>
        <strain evidence="5">Mahy22</strain>
    </source>
</reference>
<dbReference type="AlphaFoldDB" id="A0A7U9XWY9"/>
<accession>A0A7U9XWY9</accession>
<dbReference type="Gene3D" id="3.20.20.80">
    <property type="entry name" value="Glycosidases"/>
    <property type="match status" value="1"/>
</dbReference>
<dbReference type="KEGG" id="manr:MPAN_009700"/>